<name>A0ABY5RDI8_HALLR</name>
<proteinExistence type="predicted"/>
<keyword evidence="1" id="KW-1133">Transmembrane helix</keyword>
<evidence type="ECO:0000256" key="1">
    <source>
        <dbReference type="SAM" id="Phobius"/>
    </source>
</evidence>
<feature type="transmembrane region" description="Helical" evidence="1">
    <location>
        <begin position="43"/>
        <end position="64"/>
    </location>
</feature>
<dbReference type="Proteomes" id="UP001058330">
    <property type="component" value="Chromosome"/>
</dbReference>
<protein>
    <submittedName>
        <fullName evidence="2">Uncharacterized protein</fullName>
    </submittedName>
</protein>
<accession>A0ABY5RDI8</accession>
<dbReference type="EMBL" id="CP078063">
    <property type="protein sequence ID" value="UVE49650.1"/>
    <property type="molecule type" value="Genomic_DNA"/>
</dbReference>
<keyword evidence="3" id="KW-1185">Reference proteome</keyword>
<evidence type="ECO:0000313" key="3">
    <source>
        <dbReference type="Proteomes" id="UP001058330"/>
    </source>
</evidence>
<evidence type="ECO:0000313" key="2">
    <source>
        <dbReference type="EMBL" id="UVE49650.1"/>
    </source>
</evidence>
<keyword evidence="1" id="KW-0472">Membrane</keyword>
<sequence>MTFKKFVKQMVFIVVYVPFATAALIYLFSGGEFGAEAMVKAAVLPWWLPLIAVPPLLVLVFVGLSKLGLDESI</sequence>
<dbReference type="GeneID" id="74529664"/>
<dbReference type="RefSeq" id="WP_258302076.1">
    <property type="nucleotide sequence ID" value="NZ_CP078063.1"/>
</dbReference>
<reference evidence="2" key="1">
    <citation type="submission" date="2021-07" db="EMBL/GenBank/DDBJ databases">
        <title>Studies on halocins as antimicrobial molecules from haloarchaea.</title>
        <authorList>
            <person name="Kumar S."/>
            <person name="Khare S.K."/>
        </authorList>
    </citation>
    <scope>NUCLEOTIDE SEQUENCE</scope>
    <source>
        <strain evidence="2">NCIM 5678</strain>
    </source>
</reference>
<gene>
    <name evidence="2" type="ORF">KU306_12120</name>
</gene>
<feature type="transmembrane region" description="Helical" evidence="1">
    <location>
        <begin position="12"/>
        <end position="31"/>
    </location>
</feature>
<keyword evidence="1" id="KW-0812">Transmembrane</keyword>
<organism evidence="2 3">
    <name type="scientific">Haloferax larsenii</name>
    <dbReference type="NCBI Taxonomy" id="302484"/>
    <lineage>
        <taxon>Archaea</taxon>
        <taxon>Methanobacteriati</taxon>
        <taxon>Methanobacteriota</taxon>
        <taxon>Stenosarchaea group</taxon>
        <taxon>Halobacteria</taxon>
        <taxon>Halobacteriales</taxon>
        <taxon>Haloferacaceae</taxon>
        <taxon>Haloferax</taxon>
    </lineage>
</organism>